<dbReference type="Gene3D" id="2.130.10.10">
    <property type="entry name" value="YVTN repeat-like/Quinoprotein amine dehydrogenase"/>
    <property type="match status" value="1"/>
</dbReference>
<gene>
    <name evidence="1" type="primary">WDR52_3</name>
    <name evidence="1" type="ORF">g.118846</name>
</gene>
<evidence type="ECO:0000313" key="1">
    <source>
        <dbReference type="EMBL" id="MBY14088.1"/>
    </source>
</evidence>
<organism evidence="1">
    <name type="scientific">Schizaphis graminum</name>
    <name type="common">Green bug aphid</name>
    <dbReference type="NCBI Taxonomy" id="13262"/>
    <lineage>
        <taxon>Eukaryota</taxon>
        <taxon>Metazoa</taxon>
        <taxon>Ecdysozoa</taxon>
        <taxon>Arthropoda</taxon>
        <taxon>Hexapoda</taxon>
        <taxon>Insecta</taxon>
        <taxon>Pterygota</taxon>
        <taxon>Neoptera</taxon>
        <taxon>Paraneoptera</taxon>
        <taxon>Hemiptera</taxon>
        <taxon>Sternorrhyncha</taxon>
        <taxon>Aphidomorpha</taxon>
        <taxon>Aphidoidea</taxon>
        <taxon>Aphididae</taxon>
        <taxon>Aphidini</taxon>
        <taxon>Schizaphis</taxon>
    </lineage>
</organism>
<accession>A0A2S2NAF6</accession>
<dbReference type="EMBL" id="GGMR01001469">
    <property type="protein sequence ID" value="MBY14088.1"/>
    <property type="molecule type" value="Transcribed_RNA"/>
</dbReference>
<dbReference type="SMART" id="SM00320">
    <property type="entry name" value="WD40"/>
    <property type="match status" value="1"/>
</dbReference>
<protein>
    <submittedName>
        <fullName evidence="1">WD repeat-containing protein 52</fullName>
    </submittedName>
</protein>
<name>A0A2S2NAF6_SCHGA</name>
<dbReference type="InterPro" id="IPR036322">
    <property type="entry name" value="WD40_repeat_dom_sf"/>
</dbReference>
<dbReference type="SUPFAM" id="SSF50978">
    <property type="entry name" value="WD40 repeat-like"/>
    <property type="match status" value="1"/>
</dbReference>
<dbReference type="InterPro" id="IPR001680">
    <property type="entry name" value="WD40_rpt"/>
</dbReference>
<sequence>MWLADMDISTNVKPVRRLAKFHGGVITSLQSSPIGYFIATTSLDGWLHIYDVTNKKLVFIHDFKIPITSSIWLPQKVCEICIKTIRIVTTVIYCFEFLFFNEYILYR</sequence>
<proteinExistence type="predicted"/>
<dbReference type="InterPro" id="IPR015943">
    <property type="entry name" value="WD40/YVTN_repeat-like_dom_sf"/>
</dbReference>
<reference evidence="1" key="1">
    <citation type="submission" date="2018-04" db="EMBL/GenBank/DDBJ databases">
        <title>Transcriptome of Schizaphis graminum biotype I.</title>
        <authorList>
            <person name="Scully E.D."/>
            <person name="Geib S.M."/>
            <person name="Palmer N.A."/>
            <person name="Koch K."/>
            <person name="Bradshaw J."/>
            <person name="Heng-Moss T."/>
            <person name="Sarath G."/>
        </authorList>
    </citation>
    <scope>NUCLEOTIDE SEQUENCE</scope>
</reference>
<dbReference type="AlphaFoldDB" id="A0A2S2NAF6"/>